<feature type="region of interest" description="Disordered" evidence="3">
    <location>
        <begin position="925"/>
        <end position="1140"/>
    </location>
</feature>
<dbReference type="SUPFAM" id="SSF48403">
    <property type="entry name" value="Ankyrin repeat"/>
    <property type="match status" value="1"/>
</dbReference>
<evidence type="ECO:0000313" key="6">
    <source>
        <dbReference type="Proteomes" id="UP001652741"/>
    </source>
</evidence>
<proteinExistence type="inferred from homology"/>
<dbReference type="Pfam" id="PF16553">
    <property type="entry name" value="PUFD"/>
    <property type="match status" value="1"/>
</dbReference>
<gene>
    <name evidence="7" type="primary">LOC106582152</name>
</gene>
<feature type="compositionally biased region" description="Basic and acidic residues" evidence="3">
    <location>
        <begin position="1101"/>
        <end position="1111"/>
    </location>
</feature>
<keyword evidence="6" id="KW-1185">Reference proteome</keyword>
<comment type="similarity">
    <text evidence="1">Belongs to the BCOR family.</text>
</comment>
<evidence type="ECO:0000256" key="1">
    <source>
        <dbReference type="ARBA" id="ARBA00034703"/>
    </source>
</evidence>
<feature type="compositionally biased region" description="Basic and acidic residues" evidence="3">
    <location>
        <begin position="146"/>
        <end position="155"/>
    </location>
</feature>
<feature type="compositionally biased region" description="Basic and acidic residues" evidence="3">
    <location>
        <begin position="1064"/>
        <end position="1074"/>
    </location>
</feature>
<feature type="compositionally biased region" description="Basic and acidic residues" evidence="3">
    <location>
        <begin position="321"/>
        <end position="330"/>
    </location>
</feature>
<dbReference type="PROSITE" id="PS50297">
    <property type="entry name" value="ANK_REP_REGION"/>
    <property type="match status" value="2"/>
</dbReference>
<feature type="repeat" description="ANK" evidence="2">
    <location>
        <begin position="1689"/>
        <end position="1721"/>
    </location>
</feature>
<feature type="region of interest" description="Disordered" evidence="3">
    <location>
        <begin position="294"/>
        <end position="564"/>
    </location>
</feature>
<dbReference type="Proteomes" id="UP001652741">
    <property type="component" value="Chromosome ssa21"/>
</dbReference>
<dbReference type="InterPro" id="IPR031628">
    <property type="entry name" value="BCOR"/>
</dbReference>
<reference evidence="7" key="1">
    <citation type="submission" date="2025-08" db="UniProtKB">
        <authorList>
            <consortium name="RefSeq"/>
        </authorList>
    </citation>
    <scope>IDENTIFICATION</scope>
</reference>
<feature type="compositionally biased region" description="Basic and acidic residues" evidence="3">
    <location>
        <begin position="1391"/>
        <end position="1401"/>
    </location>
</feature>
<dbReference type="GeneID" id="106582152"/>
<dbReference type="Gene3D" id="3.10.260.40">
    <property type="entry name" value="BCL-6 corepressor, PCGF1 binding domain"/>
    <property type="match status" value="1"/>
</dbReference>
<evidence type="ECO:0000313" key="7">
    <source>
        <dbReference type="RefSeq" id="XP_014020415.2"/>
    </source>
</evidence>
<feature type="compositionally biased region" description="Basic and acidic residues" evidence="3">
    <location>
        <begin position="1004"/>
        <end position="1023"/>
    </location>
</feature>
<feature type="compositionally biased region" description="Low complexity" evidence="3">
    <location>
        <begin position="873"/>
        <end position="886"/>
    </location>
</feature>
<dbReference type="CDD" id="cd14261">
    <property type="entry name" value="PUFD"/>
    <property type="match status" value="1"/>
</dbReference>
<feature type="compositionally biased region" description="Basic and acidic residues" evidence="3">
    <location>
        <begin position="1427"/>
        <end position="1439"/>
    </location>
</feature>
<feature type="region of interest" description="Disordered" evidence="3">
    <location>
        <begin position="1384"/>
        <end position="1641"/>
    </location>
</feature>
<feature type="compositionally biased region" description="Basic and acidic residues" evidence="3">
    <location>
        <begin position="1547"/>
        <end position="1557"/>
    </location>
</feature>
<feature type="compositionally biased region" description="Polar residues" evidence="3">
    <location>
        <begin position="641"/>
        <end position="658"/>
    </location>
</feature>
<dbReference type="Gene3D" id="1.25.40.20">
    <property type="entry name" value="Ankyrin repeat-containing domain"/>
    <property type="match status" value="1"/>
</dbReference>
<keyword evidence="2" id="KW-0040">ANK repeat</keyword>
<name>A0A1S3NYR2_SALSA</name>
<dbReference type="PROSITE" id="PS50088">
    <property type="entry name" value="ANK_REPEAT"/>
    <property type="match status" value="2"/>
</dbReference>
<dbReference type="STRING" id="8030.ENSSSAP00000016763"/>
<dbReference type="SMART" id="SM00248">
    <property type="entry name" value="ANK"/>
    <property type="match status" value="3"/>
</dbReference>
<dbReference type="RefSeq" id="XP_014020415.2">
    <property type="nucleotide sequence ID" value="XM_014164940.2"/>
</dbReference>
<dbReference type="Pfam" id="PF12796">
    <property type="entry name" value="Ank_2"/>
    <property type="match status" value="1"/>
</dbReference>
<dbReference type="InterPro" id="IPR032365">
    <property type="entry name" value="PUFD"/>
</dbReference>
<dbReference type="InterPro" id="IPR002110">
    <property type="entry name" value="Ankyrin_rpt"/>
</dbReference>
<feature type="compositionally biased region" description="Low complexity" evidence="3">
    <location>
        <begin position="539"/>
        <end position="552"/>
    </location>
</feature>
<feature type="compositionally biased region" description="Basic and acidic residues" evidence="3">
    <location>
        <begin position="449"/>
        <end position="465"/>
    </location>
</feature>
<evidence type="ECO:0000259" key="5">
    <source>
        <dbReference type="Pfam" id="PF16553"/>
    </source>
</evidence>
<dbReference type="PaxDb" id="8030-ENSSSAP00000016763"/>
<feature type="compositionally biased region" description="Low complexity" evidence="3">
    <location>
        <begin position="331"/>
        <end position="383"/>
    </location>
</feature>
<feature type="compositionally biased region" description="Acidic residues" evidence="3">
    <location>
        <begin position="1112"/>
        <end position="1128"/>
    </location>
</feature>
<feature type="region of interest" description="Disordered" evidence="3">
    <location>
        <begin position="584"/>
        <end position="720"/>
    </location>
</feature>
<dbReference type="InterPro" id="IPR036770">
    <property type="entry name" value="Ankyrin_rpt-contain_sf"/>
</dbReference>
<feature type="compositionally biased region" description="Basic residues" evidence="3">
    <location>
        <begin position="946"/>
        <end position="957"/>
    </location>
</feature>
<dbReference type="InterPro" id="IPR047144">
    <property type="entry name" value="BCOR-like"/>
</dbReference>
<protein>
    <submittedName>
        <fullName evidence="7">LOW QUALITY PROTEIN: BCL-6 corepressor</fullName>
    </submittedName>
</protein>
<accession>A0A1S3NYR2</accession>
<dbReference type="Bgee" id="ENSSSAG00000008006">
    <property type="expression patterns" value="Expressed in notochord and 26 other cell types or tissues"/>
</dbReference>
<dbReference type="PANTHER" id="PTHR24117">
    <property type="entry name" value="AGAP007537-PB"/>
    <property type="match status" value="1"/>
</dbReference>
<feature type="region of interest" description="Disordered" evidence="3">
    <location>
        <begin position="132"/>
        <end position="169"/>
    </location>
</feature>
<organism evidence="6 7">
    <name type="scientific">Salmo salar</name>
    <name type="common">Atlantic salmon</name>
    <dbReference type="NCBI Taxonomy" id="8030"/>
    <lineage>
        <taxon>Eukaryota</taxon>
        <taxon>Metazoa</taxon>
        <taxon>Chordata</taxon>
        <taxon>Craniata</taxon>
        <taxon>Vertebrata</taxon>
        <taxon>Euteleostomi</taxon>
        <taxon>Actinopterygii</taxon>
        <taxon>Neopterygii</taxon>
        <taxon>Teleostei</taxon>
        <taxon>Protacanthopterygii</taxon>
        <taxon>Salmoniformes</taxon>
        <taxon>Salmonidae</taxon>
        <taxon>Salmoninae</taxon>
        <taxon>Salmo</taxon>
    </lineage>
</organism>
<feature type="domain" description="BCL-6 corepressor PCGF1 binding" evidence="5">
    <location>
        <begin position="1824"/>
        <end position="1934"/>
    </location>
</feature>
<feature type="compositionally biased region" description="Basic and acidic residues" evidence="3">
    <location>
        <begin position="1035"/>
        <end position="1057"/>
    </location>
</feature>
<feature type="compositionally biased region" description="Basic residues" evidence="3">
    <location>
        <begin position="1536"/>
        <end position="1546"/>
    </location>
</feature>
<feature type="compositionally biased region" description="Pro residues" evidence="3">
    <location>
        <begin position="590"/>
        <end position="604"/>
    </location>
</feature>
<dbReference type="Pfam" id="PF15808">
    <property type="entry name" value="BCOR"/>
    <property type="match status" value="1"/>
</dbReference>
<evidence type="ECO:0000256" key="3">
    <source>
        <dbReference type="SAM" id="MobiDB-lite"/>
    </source>
</evidence>
<feature type="domain" description="BCL-6 corepressor non-ankyrin-repeat" evidence="4">
    <location>
        <begin position="1379"/>
        <end position="1601"/>
    </location>
</feature>
<feature type="compositionally biased region" description="Basic and acidic residues" evidence="3">
    <location>
        <begin position="1574"/>
        <end position="1583"/>
    </location>
</feature>
<feature type="compositionally biased region" description="Low complexity" evidence="3">
    <location>
        <begin position="411"/>
        <end position="420"/>
    </location>
</feature>
<sequence>MLSATQMYGTVPPWMSHERAQMYGMVMEERRVPVSDAGTQRNLDLREGNHITQSMVDARLTPLAAMGLDRNALMRDGLRLHGSVVYPGIRALSAEKPHEGSTTLPLSYNRDGLPDLLYKPDVSMDRSKPTNGYLDLYKSPPPSLHRGPEGLDRRGVGPGGEKPSELGLGGAGAGAGGYLRLPWGLSRGLYPEAGLYPYMDSSKYAALSMYKAQFLNQPSPYLPQHLAYQSLCASQGGNMNPAAASAAERLYYMPPYPPSPISSPLVGSPMRIPAVSVAPTSMVHCQEKGLSVGSRVHHEGSPFGQQLHQPPPPPQHLLPPHTDRDRDRPPSRSNKPSRPPSNKGASNSSGSSSSSSGGSSGGSNTNSSSLPIDSSPRASSRLPQPAPPLPPPHIDSTMDLQRAVSRIVPLSSSSCSSSSSQTIPHSFYVSSMAPENPSPARPSPHKPRPRDGVSDHRAGGCEKRSSQCPSKPSSERPAPLNQPPTTKDPADPKPLDLSGRLLELGLPPNSFPVKMEALGSPGPRYGPPPQPGAPERDPLSLTPLPTLPLPLSGQQHFLQSPREARDDQHFALLLGGAHPYTHLHHWVHPRTPPPPALSPSPRPSPDTQGKGSSPSVIKNKALERVLPQPQQRSPSCPRVGETNTTPIPSNLNPPSTIPLSPKPNNDWPKPSPSQSESSPMAGHHRNSTEKPPKAPKRAETSQEVSPYNKRPCLENANGHPPSHLYLPQSEAYLPHSMVYANRYLHYSVPDGMALHSLPLPGKGPAYPPPVLLGSNSLYPSHLAAKQPVPYQSHAGEYLTYNSQEMAHPLMHTHTDSKALERADQGPKSRGQGQDKPRGLKEDFGGSHRGRCDVETGEGSHVKRNKDAGEWGGSQPRPLSSSSTSIPSKDRIVCIDLVHSDTDGESTPAANKPPLPVIVPITRGNQHQCGHGDQSMREVEREPEHQLHHHHHHLHHHPSPSSTLRTTHTDRQPEIPCMRPRPLQETGCPGVASSPLQVSPGLVTRAEESREDQSPSSDPRDQGEQVKSTLRCARTSGDRKTRDRTLGDCDRTAVDRTTGDSGRMPGDRMSRDRISSCDLTSGEEREEMDRRTSSHPILRYMDLGKEREREGGSVEDTEESHGEGDEDEEGGRRGSRRTSLTKRIANSSGYVGDRIKCVTTELYADSSKLSREQRALQMEVISREGSNISRPAANWERAMMRFSELELKEKECGGVCVSASAAVAGQELADRQRREREWEHCQHTARQGEREGGRQDYGNNRVPVLQRCGGQRESLYPGQEAWEGARDGAREGEGWRCSPPVLALADRHPQEKGGQGMVPIRKHTHSLQKGEEEGEKCSEKARMTSDACVLWGSEQPTAPTTNEDDDEEVRKLKVCIELKGLRLRKPTASSPERPEVKEERTWSSHHSPSFLPRTLPPTPTWSPAHALPPRDRKFKVDTEVKPLSQKPEITKSWAREMLANGDAKRVGLLPSTQQRDRSAPQGPLMGQGCDWGSKEPRRGGLGVKTEGQCLPPLAPEPPTEDTASLKPRCHSDTDKPKGKRPCKTKHISQRERERRRELLNGSSNQHGSTDLGAALEDKVSEQCARRKRPSSPLHYLGSPVKPCSRATRPPSVPPQVNGSGTVPPDGAGVRRAPPAEPPVVRPIPPEARRLIVNKNAGETLLQRAARLGYEEVVLYCVENRVCEVNHRDYAGYCALHEACARGWLSIVIHLLEHGADINCSAQDGTRPLHDAVENDHLDVVRVLLSYGADPTLATYSGRGLLKMTHSDSMERFLTDYFADLQGRSNDDPEIYWEFYGSTVCESLEGGSVCDVLADPPGPEDKDRRELFEFEFSDRPLLPCYNIQVSLSQGPRNWLLLSDVLRRLRMSARSFRSSFPHMEVVTMAEAEFYRQASLSQLFSCPDELEGFQPDSKELLDLVEGSAELAALLGSNLECLDDRWDEPPEANANVDEKANVNENIRAMANANSNVNAKVNGNIRAMAKGNISAKTNGSTHVKAKANANRRS</sequence>
<dbReference type="PANTHER" id="PTHR24117:SF8">
    <property type="entry name" value="BCL-6 COREPRESSOR"/>
    <property type="match status" value="1"/>
</dbReference>
<feature type="compositionally biased region" description="Basic and acidic residues" evidence="3">
    <location>
        <begin position="816"/>
        <end position="868"/>
    </location>
</feature>
<feature type="repeat" description="ANK" evidence="2">
    <location>
        <begin position="1722"/>
        <end position="1754"/>
    </location>
</feature>
<dbReference type="InterPro" id="IPR038227">
    <property type="entry name" value="PUFD_som_sf"/>
</dbReference>
<feature type="compositionally biased region" description="Basic and acidic residues" evidence="3">
    <location>
        <begin position="933"/>
        <end position="945"/>
    </location>
</feature>
<feature type="compositionally biased region" description="Basic and acidic residues" evidence="3">
    <location>
        <begin position="686"/>
        <end position="700"/>
    </location>
</feature>
<evidence type="ECO:0000259" key="4">
    <source>
        <dbReference type="Pfam" id="PF15808"/>
    </source>
</evidence>
<evidence type="ECO:0000256" key="2">
    <source>
        <dbReference type="PROSITE-ProRule" id="PRU00023"/>
    </source>
</evidence>
<feature type="compositionally biased region" description="Low complexity" evidence="3">
    <location>
        <begin position="495"/>
        <end position="508"/>
    </location>
</feature>
<feature type="region of interest" description="Disordered" evidence="3">
    <location>
        <begin position="816"/>
        <end position="886"/>
    </location>
</feature>
<feature type="compositionally biased region" description="Low complexity" evidence="3">
    <location>
        <begin position="627"/>
        <end position="638"/>
    </location>
</feature>
<feature type="compositionally biased region" description="Polar residues" evidence="3">
    <location>
        <begin position="606"/>
        <end position="616"/>
    </location>
</feature>
<feature type="compositionally biased region" description="Pro residues" evidence="3">
    <location>
        <begin position="384"/>
        <end position="393"/>
    </location>
</feature>